<dbReference type="PANTHER" id="PTHR15901:SF16">
    <property type="entry name" value="TESTICULAR HAPLOID EXPRESSED GENE PROTEIN"/>
    <property type="match status" value="1"/>
</dbReference>
<keyword evidence="3" id="KW-1185">Reference proteome</keyword>
<dbReference type="InterPro" id="IPR006623">
    <property type="entry name" value="THEG"/>
</dbReference>
<gene>
    <name evidence="4" type="primary">LOC101854321</name>
</gene>
<dbReference type="Pfam" id="PF14912">
    <property type="entry name" value="THEG"/>
    <property type="match status" value="3"/>
</dbReference>
<protein>
    <submittedName>
        <fullName evidence="4">Testicular haploid expressed gene protein isoform X1</fullName>
    </submittedName>
</protein>
<accession>A0ABM0ZYC8</accession>
<keyword evidence="2" id="KW-0732">Signal</keyword>
<dbReference type="InterPro" id="IPR042401">
    <property type="entry name" value="SPMAP2-like"/>
</dbReference>
<keyword evidence="1" id="KW-0677">Repeat</keyword>
<feature type="chain" id="PRO_5045074438" evidence="2">
    <location>
        <begin position="21"/>
        <end position="292"/>
    </location>
</feature>
<dbReference type="Proteomes" id="UP000694888">
    <property type="component" value="Unplaced"/>
</dbReference>
<dbReference type="PANTHER" id="PTHR15901">
    <property type="entry name" value="TESTICULAR HAPLOID EXPRESSED GENE PROTEIN"/>
    <property type="match status" value="1"/>
</dbReference>
<organism evidence="3 4">
    <name type="scientific">Aplysia californica</name>
    <name type="common">California sea hare</name>
    <dbReference type="NCBI Taxonomy" id="6500"/>
    <lineage>
        <taxon>Eukaryota</taxon>
        <taxon>Metazoa</taxon>
        <taxon>Spiralia</taxon>
        <taxon>Lophotrochozoa</taxon>
        <taxon>Mollusca</taxon>
        <taxon>Gastropoda</taxon>
        <taxon>Heterobranchia</taxon>
        <taxon>Euthyneura</taxon>
        <taxon>Tectipleura</taxon>
        <taxon>Aplysiida</taxon>
        <taxon>Aplysioidea</taxon>
        <taxon>Aplysiidae</taxon>
        <taxon>Aplysia</taxon>
    </lineage>
</organism>
<evidence type="ECO:0000313" key="4">
    <source>
        <dbReference type="RefSeq" id="XP_012937054.1"/>
    </source>
</evidence>
<evidence type="ECO:0000313" key="3">
    <source>
        <dbReference type="Proteomes" id="UP000694888"/>
    </source>
</evidence>
<dbReference type="RefSeq" id="XP_012937054.1">
    <property type="nucleotide sequence ID" value="XM_013081600.2"/>
</dbReference>
<proteinExistence type="predicted"/>
<dbReference type="SMART" id="SM00705">
    <property type="entry name" value="THEG"/>
    <property type="match status" value="4"/>
</dbReference>
<dbReference type="GeneID" id="101854321"/>
<evidence type="ECO:0000256" key="1">
    <source>
        <dbReference type="ARBA" id="ARBA00022737"/>
    </source>
</evidence>
<feature type="signal peptide" evidence="2">
    <location>
        <begin position="1"/>
        <end position="20"/>
    </location>
</feature>
<evidence type="ECO:0000256" key="2">
    <source>
        <dbReference type="SAM" id="SignalP"/>
    </source>
</evidence>
<reference evidence="4" key="1">
    <citation type="submission" date="2025-08" db="UniProtKB">
        <authorList>
            <consortium name="RefSeq"/>
        </authorList>
    </citation>
    <scope>IDENTIFICATION</scope>
</reference>
<sequence>MVLPVSFSLTLPAFLHEVVAGYLCDSKLNVTAFCFRCFITFAEILRIDTLARPKRLPAEYRDDRRSVYWVEREPLRCGPDGHTVVAATPRVIELSRHKTVVGAWRPHRPTPIWPVASGAMSAQPSSRITQLSQHRNPHNSYLFDRDPMWDVTDEAAQARASERLEQLATPKTREERFSNFDPFWGYTYPVSENAQRSRCTERLESLAQHKGYHKEFKDERPIQWEVSQEAIEAIASLRLQQLARPRSRTMIKDDYDPYKVSPSAKKTRATPRLEELCLPIPRKVRQKKALGT</sequence>
<name>A0ABM0ZYC8_APLCA</name>